<evidence type="ECO:0000313" key="13">
    <source>
        <dbReference type="RefSeq" id="XP_011311093.1"/>
    </source>
</evidence>
<dbReference type="CDD" id="cd08662">
    <property type="entry name" value="M13"/>
    <property type="match status" value="1"/>
</dbReference>
<evidence type="ECO:0000259" key="10">
    <source>
        <dbReference type="Pfam" id="PF01431"/>
    </source>
</evidence>
<evidence type="ECO:0000256" key="3">
    <source>
        <dbReference type="ARBA" id="ARBA00007357"/>
    </source>
</evidence>
<evidence type="ECO:0000313" key="12">
    <source>
        <dbReference type="Proteomes" id="UP000694866"/>
    </source>
</evidence>
<dbReference type="PRINTS" id="PR00786">
    <property type="entry name" value="NEPRILYSIN"/>
</dbReference>
<gene>
    <name evidence="13" type="primary">LOC105271321</name>
</gene>
<feature type="domain" description="Peptidase M13 C-terminal" evidence="10">
    <location>
        <begin position="537"/>
        <end position="762"/>
    </location>
</feature>
<dbReference type="Pfam" id="PF01431">
    <property type="entry name" value="Peptidase_M13"/>
    <property type="match status" value="1"/>
</dbReference>
<comment type="cofactor">
    <cofactor evidence="1">
        <name>Zn(2+)</name>
        <dbReference type="ChEBI" id="CHEBI:29105"/>
    </cofactor>
</comment>
<dbReference type="InterPro" id="IPR008753">
    <property type="entry name" value="Peptidase_M13_N"/>
</dbReference>
<evidence type="ECO:0000256" key="8">
    <source>
        <dbReference type="ARBA" id="ARBA00023049"/>
    </source>
</evidence>
<evidence type="ECO:0000256" key="6">
    <source>
        <dbReference type="ARBA" id="ARBA00022801"/>
    </source>
</evidence>
<evidence type="ECO:0000256" key="5">
    <source>
        <dbReference type="ARBA" id="ARBA00022723"/>
    </source>
</evidence>
<feature type="chain" id="PRO_5040121824" evidence="9">
    <location>
        <begin position="20"/>
        <end position="788"/>
    </location>
</feature>
<dbReference type="InterPro" id="IPR000718">
    <property type="entry name" value="Peptidase_M13"/>
</dbReference>
<keyword evidence="4" id="KW-0645">Protease</keyword>
<dbReference type="Pfam" id="PF05649">
    <property type="entry name" value="Peptidase_M13_N"/>
    <property type="match status" value="1"/>
</dbReference>
<name>A0A9R1U8D8_9HYME</name>
<feature type="domain" description="Peptidase M13 N-terminal" evidence="11">
    <location>
        <begin position="69"/>
        <end position="479"/>
    </location>
</feature>
<keyword evidence="7" id="KW-0862">Zinc</keyword>
<dbReference type="InterPro" id="IPR042089">
    <property type="entry name" value="Peptidase_M13_dom_2"/>
</dbReference>
<proteinExistence type="inferred from homology"/>
<comment type="similarity">
    <text evidence="3">Belongs to the peptidase M13 family.</text>
</comment>
<evidence type="ECO:0000259" key="11">
    <source>
        <dbReference type="Pfam" id="PF05649"/>
    </source>
</evidence>
<keyword evidence="8" id="KW-0482">Metalloprotease</keyword>
<feature type="signal peptide" evidence="9">
    <location>
        <begin position="1"/>
        <end position="19"/>
    </location>
</feature>
<dbReference type="OrthoDB" id="6475849at2759"/>
<dbReference type="GO" id="GO:0016485">
    <property type="term" value="P:protein processing"/>
    <property type="evidence" value="ECO:0007669"/>
    <property type="project" value="TreeGrafter"/>
</dbReference>
<dbReference type="Gene3D" id="3.40.390.10">
    <property type="entry name" value="Collagenase (Catalytic Domain)"/>
    <property type="match status" value="1"/>
</dbReference>
<dbReference type="InterPro" id="IPR018497">
    <property type="entry name" value="Peptidase_M13_C"/>
</dbReference>
<dbReference type="PANTHER" id="PTHR11733:SF167">
    <property type="entry name" value="FI17812P1-RELATED"/>
    <property type="match status" value="1"/>
</dbReference>
<dbReference type="GO" id="GO:0004222">
    <property type="term" value="F:metalloendopeptidase activity"/>
    <property type="evidence" value="ECO:0007669"/>
    <property type="project" value="InterPro"/>
</dbReference>
<keyword evidence="6" id="KW-0378">Hydrolase</keyword>
<keyword evidence="9" id="KW-0732">Signal</keyword>
<accession>A0A9R1U8D8</accession>
<dbReference type="PANTHER" id="PTHR11733">
    <property type="entry name" value="ZINC METALLOPROTEASE FAMILY M13 NEPRILYSIN-RELATED"/>
    <property type="match status" value="1"/>
</dbReference>
<keyword evidence="12" id="KW-1185">Reference proteome</keyword>
<protein>
    <submittedName>
        <fullName evidence="13">Neprilysin-1</fullName>
    </submittedName>
</protein>
<organism evidence="12 13">
    <name type="scientific">Fopius arisanus</name>
    <dbReference type="NCBI Taxonomy" id="64838"/>
    <lineage>
        <taxon>Eukaryota</taxon>
        <taxon>Metazoa</taxon>
        <taxon>Ecdysozoa</taxon>
        <taxon>Arthropoda</taxon>
        <taxon>Hexapoda</taxon>
        <taxon>Insecta</taxon>
        <taxon>Pterygota</taxon>
        <taxon>Neoptera</taxon>
        <taxon>Endopterygota</taxon>
        <taxon>Hymenoptera</taxon>
        <taxon>Apocrita</taxon>
        <taxon>Ichneumonoidea</taxon>
        <taxon>Braconidae</taxon>
        <taxon>Opiinae</taxon>
        <taxon>Fopius</taxon>
    </lineage>
</organism>
<dbReference type="GeneID" id="105271321"/>
<evidence type="ECO:0000256" key="9">
    <source>
        <dbReference type="SAM" id="SignalP"/>
    </source>
</evidence>
<dbReference type="AlphaFoldDB" id="A0A9R1U8D8"/>
<keyword evidence="5" id="KW-0479">Metal-binding</keyword>
<comment type="subcellular location">
    <subcellularLocation>
        <location evidence="2">Cell membrane</location>
        <topology evidence="2">Single-pass type II membrane protein</topology>
    </subcellularLocation>
</comment>
<dbReference type="InterPro" id="IPR024079">
    <property type="entry name" value="MetalloPept_cat_dom_sf"/>
</dbReference>
<dbReference type="PROSITE" id="PS51885">
    <property type="entry name" value="NEPRILYSIN"/>
    <property type="match status" value="1"/>
</dbReference>
<evidence type="ECO:0000256" key="4">
    <source>
        <dbReference type="ARBA" id="ARBA00022670"/>
    </source>
</evidence>
<dbReference type="SUPFAM" id="SSF55486">
    <property type="entry name" value="Metalloproteases ('zincins'), catalytic domain"/>
    <property type="match status" value="1"/>
</dbReference>
<dbReference type="Proteomes" id="UP000694866">
    <property type="component" value="Unplaced"/>
</dbReference>
<dbReference type="RefSeq" id="XP_011311093.1">
    <property type="nucleotide sequence ID" value="XM_011312791.1"/>
</dbReference>
<dbReference type="GO" id="GO:0005886">
    <property type="term" value="C:plasma membrane"/>
    <property type="evidence" value="ECO:0007669"/>
    <property type="project" value="UniProtKB-SubCell"/>
</dbReference>
<evidence type="ECO:0000256" key="1">
    <source>
        <dbReference type="ARBA" id="ARBA00001947"/>
    </source>
</evidence>
<sequence>MAGVKELLIVLAILSSVSSRHRRKFPRPWLEDPEENEIPGASGGEVCDSNDCRQISSLFSESMNLSADPCKNFYEFSCGNWVAKKKIPPYEPSWSHYRVFYYTLQQRIRDTLQSEPSPEDILPVRQAKKWFRSCMDSETREARGIRPLESIIMQNGGWPMIMDAEEWNDDDLSWQEIEANYARLMGEFTFYDIIPSRQMRDDDSQGKILIATPDIPLMKNIPVENRNYTAGAIYEQTLRSVVQLFIDHTKADVSEEQLENDITNLLKFEKSISEAFKGKPWKSKDTAGEEDLDDDSSLDSLVEWWNARAKSMKEPEAQIDWRSVIQQFFDITNTKINGDVTISISEKRYFLLLRRILRSTDKRTIVNYIHWKFVSRYMGYTTKKLEEIIFNLAKNEIGITARPPKWFECVEKMEMTNAAAYAFVNKYYQEKTAKAATEMMKNIKAELKHQIKSAEWLTPEARESALEKLENMKTLMGFPDWYKNTTAVVNYYKGLTIGNELLDNVLSYDRYEKKLAIRKFLGYKDPDTWHLNALALNAVYRFDINTLDVPAADFQPPIFGHNVPDYVNYGIAGGVVGHEMGHGFDDTGVKKAANAKEPLLDEAMLKMYFQRAQCIVDQYDNYYKGQTLPPVVQFHLKRENKLLSGEPSMSWLTLGENIADITGLQSVVNAYKKMRMIKKPNGELKLPGFEKFTDEQMFFISLGGTYCDVSTPQFDKLKAEAFDTHSPAEFRVIGSVSNTQEFANVFNCPKGSPMNPENKCTIWLKPGVAPKLKSKRSSRHHWFDNRNF</sequence>
<reference evidence="13" key="1">
    <citation type="submission" date="2025-08" db="UniProtKB">
        <authorList>
            <consortium name="RefSeq"/>
        </authorList>
    </citation>
    <scope>IDENTIFICATION</scope>
    <source>
        <strain evidence="13">USDA-PBARC FA_bdor</strain>
        <tissue evidence="13">Whole organism</tissue>
    </source>
</reference>
<evidence type="ECO:0000256" key="2">
    <source>
        <dbReference type="ARBA" id="ARBA00004401"/>
    </source>
</evidence>
<dbReference type="Gene3D" id="1.10.1380.10">
    <property type="entry name" value="Neutral endopeptidase , domain2"/>
    <property type="match status" value="1"/>
</dbReference>
<evidence type="ECO:0000256" key="7">
    <source>
        <dbReference type="ARBA" id="ARBA00022833"/>
    </source>
</evidence>
<dbReference type="GO" id="GO:0046872">
    <property type="term" value="F:metal ion binding"/>
    <property type="evidence" value="ECO:0007669"/>
    <property type="project" value="UniProtKB-KW"/>
</dbReference>
<dbReference type="KEGG" id="fas:105271321"/>